<accession>A0A5B1LUI5</accession>
<dbReference type="SUPFAM" id="SSF55073">
    <property type="entry name" value="Nucleotide cyclase"/>
    <property type="match status" value="1"/>
</dbReference>
<organism evidence="4 5">
    <name type="scientific">Nocardioides antri</name>
    <dbReference type="NCBI Taxonomy" id="2607659"/>
    <lineage>
        <taxon>Bacteria</taxon>
        <taxon>Bacillati</taxon>
        <taxon>Actinomycetota</taxon>
        <taxon>Actinomycetes</taxon>
        <taxon>Propionibacteriales</taxon>
        <taxon>Nocardioidaceae</taxon>
        <taxon>Nocardioides</taxon>
    </lineage>
</organism>
<dbReference type="Proteomes" id="UP000324351">
    <property type="component" value="Unassembled WGS sequence"/>
</dbReference>
<reference evidence="4 5" key="2">
    <citation type="submission" date="2019-09" db="EMBL/GenBank/DDBJ databases">
        <authorList>
            <person name="Jin C."/>
        </authorList>
    </citation>
    <scope>NUCLEOTIDE SEQUENCE [LARGE SCALE GENOMIC DNA]</scope>
    <source>
        <strain evidence="4 5">BN140041</strain>
    </source>
</reference>
<gene>
    <name evidence="4" type="ORF">F0U47_19050</name>
</gene>
<dbReference type="AlphaFoldDB" id="A0A5B1LUI5"/>
<feature type="domain" description="EAL" evidence="2">
    <location>
        <begin position="514"/>
        <end position="766"/>
    </location>
</feature>
<sequence length="774" mass="83199">MPNTPAFLRKPAGWWFDFGVCCVGLTLFALAFTHVLEDGMSHTLPALLGAPLILVVARFPMVVDNQEGGIEVGFDSSILMFLLCTLETHDALFVWSIGVVMTQLTTGKRWSSKAFNIGVGIIAGTVAAGVLDLVRADYLGTPRELAAVMLAAVAYFTTDYVTSAVSVAISSSTSVRRHLLQRGTLLAVACFVPFDTLGYLGAVVYRAEPNWTLILLAVPLATLLIATRAVTRGRENARRLAVLFAAAVRAQTLPDREQVVAALVDDARELLHLQRVSLRDTPPNRLEIGAEVHDGDSSRWLVARALERARSTIAADEQALQALAAVASDAFARLRLTEEMVHVARHDPLTDLPNRGILLDRLTHAQQLARRRGSSVALLFIDLDGFKPVNDRYGHAAGDTVLVELAGRLRSCVREADTVARLGGDEFAVLFEDADDAAVEQVWERVLAAVRDGVFVSGQRVRLSASAGIAWNAPTDDAEGLLRKADLAMYEAKARGKAAVVVYEDAIGRSRLDRLVMVDDLRGAVRRREIEVVYQPIVAADSGRIVAAEALARWRHDGTPVSPELFIGIAEESGLITDLGEVVLTTVASDTAALRAVAGASVGMAVNISAVQLRARGFVDGVARAAAAMGGADLTLEITERQGIDLDPVVLDAMREISAMGVRFAIDDFGVGFSSISYLADLPVHIIKVDASLSQAIDTDERASVLLRSVTLIGQSLGLDVVVEGIERESQLAVLREQTEAQYVQGYLLYRPMPLDELLTAVRADRAAAGLPVA</sequence>
<feature type="transmembrane region" description="Helical" evidence="1">
    <location>
        <begin position="146"/>
        <end position="171"/>
    </location>
</feature>
<dbReference type="EMBL" id="VUJW01000012">
    <property type="protein sequence ID" value="KAA1424332.1"/>
    <property type="molecule type" value="Genomic_DNA"/>
</dbReference>
<dbReference type="Pfam" id="PF00563">
    <property type="entry name" value="EAL"/>
    <property type="match status" value="1"/>
</dbReference>
<keyword evidence="5" id="KW-1185">Reference proteome</keyword>
<dbReference type="SMART" id="SM00267">
    <property type="entry name" value="GGDEF"/>
    <property type="match status" value="1"/>
</dbReference>
<dbReference type="Pfam" id="PF00990">
    <property type="entry name" value="GGDEF"/>
    <property type="match status" value="1"/>
</dbReference>
<keyword evidence="1" id="KW-0472">Membrane</keyword>
<feature type="transmembrane region" description="Helical" evidence="1">
    <location>
        <begin position="78"/>
        <end position="102"/>
    </location>
</feature>
<dbReference type="PROSITE" id="PS50887">
    <property type="entry name" value="GGDEF"/>
    <property type="match status" value="1"/>
</dbReference>
<keyword evidence="1" id="KW-0812">Transmembrane</keyword>
<reference evidence="4 5" key="1">
    <citation type="submission" date="2019-09" db="EMBL/GenBank/DDBJ databases">
        <title>Nocardioides panacisoli sp. nov., isolated from the soil of a ginseng field.</title>
        <authorList>
            <person name="Cho C."/>
        </authorList>
    </citation>
    <scope>NUCLEOTIDE SEQUENCE [LARGE SCALE GENOMIC DNA]</scope>
    <source>
        <strain evidence="4 5">BN140041</strain>
    </source>
</reference>
<evidence type="ECO:0000259" key="3">
    <source>
        <dbReference type="PROSITE" id="PS50887"/>
    </source>
</evidence>
<dbReference type="InterPro" id="IPR029787">
    <property type="entry name" value="Nucleotide_cyclase"/>
</dbReference>
<feature type="domain" description="GGDEF" evidence="3">
    <location>
        <begin position="374"/>
        <end position="505"/>
    </location>
</feature>
<evidence type="ECO:0000313" key="4">
    <source>
        <dbReference type="EMBL" id="KAA1424332.1"/>
    </source>
</evidence>
<feature type="transmembrane region" description="Helical" evidence="1">
    <location>
        <begin position="183"/>
        <end position="205"/>
    </location>
</feature>
<dbReference type="CDD" id="cd01948">
    <property type="entry name" value="EAL"/>
    <property type="match status" value="1"/>
</dbReference>
<dbReference type="InterPro" id="IPR001633">
    <property type="entry name" value="EAL_dom"/>
</dbReference>
<evidence type="ECO:0000256" key="1">
    <source>
        <dbReference type="SAM" id="Phobius"/>
    </source>
</evidence>
<dbReference type="Gene3D" id="3.30.70.270">
    <property type="match status" value="1"/>
</dbReference>
<dbReference type="PANTHER" id="PTHR44757:SF2">
    <property type="entry name" value="BIOFILM ARCHITECTURE MAINTENANCE PROTEIN MBAA"/>
    <property type="match status" value="1"/>
</dbReference>
<comment type="caution">
    <text evidence="4">The sequence shown here is derived from an EMBL/GenBank/DDBJ whole genome shotgun (WGS) entry which is preliminary data.</text>
</comment>
<feature type="transmembrane region" description="Helical" evidence="1">
    <location>
        <begin position="12"/>
        <end position="32"/>
    </location>
</feature>
<dbReference type="PANTHER" id="PTHR44757">
    <property type="entry name" value="DIGUANYLATE CYCLASE DGCP"/>
    <property type="match status" value="1"/>
</dbReference>
<dbReference type="InterPro" id="IPR043128">
    <property type="entry name" value="Rev_trsase/Diguanyl_cyclase"/>
</dbReference>
<dbReference type="RefSeq" id="WP_149752063.1">
    <property type="nucleotide sequence ID" value="NZ_VUJW01000012.1"/>
</dbReference>
<evidence type="ECO:0000259" key="2">
    <source>
        <dbReference type="PROSITE" id="PS50883"/>
    </source>
</evidence>
<feature type="transmembrane region" description="Helical" evidence="1">
    <location>
        <begin position="44"/>
        <end position="63"/>
    </location>
</feature>
<name>A0A5B1LUI5_9ACTN</name>
<dbReference type="SUPFAM" id="SSF141868">
    <property type="entry name" value="EAL domain-like"/>
    <property type="match status" value="1"/>
</dbReference>
<dbReference type="CDD" id="cd01949">
    <property type="entry name" value="GGDEF"/>
    <property type="match status" value="1"/>
</dbReference>
<dbReference type="InterPro" id="IPR000160">
    <property type="entry name" value="GGDEF_dom"/>
</dbReference>
<dbReference type="SMART" id="SM00052">
    <property type="entry name" value="EAL"/>
    <property type="match status" value="1"/>
</dbReference>
<dbReference type="InterPro" id="IPR052155">
    <property type="entry name" value="Biofilm_reg_signaling"/>
</dbReference>
<dbReference type="Gene3D" id="3.20.20.450">
    <property type="entry name" value="EAL domain"/>
    <property type="match status" value="1"/>
</dbReference>
<feature type="transmembrane region" description="Helical" evidence="1">
    <location>
        <begin position="114"/>
        <end position="134"/>
    </location>
</feature>
<dbReference type="FunFam" id="3.30.70.270:FF:000001">
    <property type="entry name" value="Diguanylate cyclase domain protein"/>
    <property type="match status" value="1"/>
</dbReference>
<dbReference type="InterPro" id="IPR035919">
    <property type="entry name" value="EAL_sf"/>
</dbReference>
<proteinExistence type="predicted"/>
<evidence type="ECO:0000313" key="5">
    <source>
        <dbReference type="Proteomes" id="UP000324351"/>
    </source>
</evidence>
<dbReference type="PROSITE" id="PS50883">
    <property type="entry name" value="EAL"/>
    <property type="match status" value="1"/>
</dbReference>
<protein>
    <submittedName>
        <fullName evidence="4">EAL domain-containing protein</fullName>
    </submittedName>
</protein>
<keyword evidence="1" id="KW-1133">Transmembrane helix</keyword>
<dbReference type="NCBIfam" id="TIGR00254">
    <property type="entry name" value="GGDEF"/>
    <property type="match status" value="1"/>
</dbReference>